<dbReference type="PRINTS" id="PR00987">
    <property type="entry name" value="TRNASYNTHGLU"/>
</dbReference>
<protein>
    <recommendedName>
        <fullName evidence="7">Glutamate--tRNA ligase</fullName>
        <ecNumber evidence="7">6.1.1.17</ecNumber>
    </recommendedName>
    <alternativeName>
        <fullName evidence="7">Glutamyl-tRNA synthetase</fullName>
        <shortName evidence="7">GluRS</shortName>
    </alternativeName>
</protein>
<dbReference type="InterPro" id="IPR008925">
    <property type="entry name" value="aa_tRNA-synth_I_cd-bd_sf"/>
</dbReference>
<accession>A0A1W1XKF5</accession>
<dbReference type="GO" id="GO:0005737">
    <property type="term" value="C:cytoplasm"/>
    <property type="evidence" value="ECO:0007669"/>
    <property type="project" value="UniProtKB-SubCell"/>
</dbReference>
<evidence type="ECO:0000256" key="2">
    <source>
        <dbReference type="ARBA" id="ARBA00022598"/>
    </source>
</evidence>
<feature type="domain" description="Glutamyl/glutaminyl-tRNA synthetase class Ib catalytic" evidence="8">
    <location>
        <begin position="5"/>
        <end position="322"/>
    </location>
</feature>
<feature type="short sequence motif" description="'HIGH' region" evidence="7">
    <location>
        <begin position="12"/>
        <end position="22"/>
    </location>
</feature>
<dbReference type="NCBIfam" id="TIGR00464">
    <property type="entry name" value="gltX_bact"/>
    <property type="match status" value="1"/>
</dbReference>
<keyword evidence="2 7" id="KW-0436">Ligase</keyword>
<evidence type="ECO:0000256" key="1">
    <source>
        <dbReference type="ARBA" id="ARBA00007894"/>
    </source>
</evidence>
<dbReference type="GO" id="GO:0005524">
    <property type="term" value="F:ATP binding"/>
    <property type="evidence" value="ECO:0007669"/>
    <property type="project" value="UniProtKB-UniRule"/>
</dbReference>
<dbReference type="GO" id="GO:0004818">
    <property type="term" value="F:glutamate-tRNA ligase activity"/>
    <property type="evidence" value="ECO:0007669"/>
    <property type="project" value="UniProtKB-UniRule"/>
</dbReference>
<dbReference type="InterPro" id="IPR014729">
    <property type="entry name" value="Rossmann-like_a/b/a_fold"/>
</dbReference>
<dbReference type="Proteomes" id="UP000192468">
    <property type="component" value="Unassembled WGS sequence"/>
</dbReference>
<dbReference type="Pfam" id="PF00749">
    <property type="entry name" value="tRNA-synt_1c"/>
    <property type="match status" value="1"/>
</dbReference>
<dbReference type="EMBL" id="FWXH01000007">
    <property type="protein sequence ID" value="SMC24463.1"/>
    <property type="molecule type" value="Genomic_DNA"/>
</dbReference>
<dbReference type="SUPFAM" id="SSF48163">
    <property type="entry name" value="An anticodon-binding domain of class I aminoacyl-tRNA synthetases"/>
    <property type="match status" value="1"/>
</dbReference>
<dbReference type="GO" id="GO:0006424">
    <property type="term" value="P:glutamyl-tRNA aminoacylation"/>
    <property type="evidence" value="ECO:0007669"/>
    <property type="project" value="UniProtKB-UniRule"/>
</dbReference>
<comment type="catalytic activity">
    <reaction evidence="7">
        <text>tRNA(Glu) + L-glutamate + ATP = L-glutamyl-tRNA(Glu) + AMP + diphosphate</text>
        <dbReference type="Rhea" id="RHEA:23540"/>
        <dbReference type="Rhea" id="RHEA-COMP:9663"/>
        <dbReference type="Rhea" id="RHEA-COMP:9680"/>
        <dbReference type="ChEBI" id="CHEBI:29985"/>
        <dbReference type="ChEBI" id="CHEBI:30616"/>
        <dbReference type="ChEBI" id="CHEBI:33019"/>
        <dbReference type="ChEBI" id="CHEBI:78442"/>
        <dbReference type="ChEBI" id="CHEBI:78520"/>
        <dbReference type="ChEBI" id="CHEBI:456215"/>
        <dbReference type="EC" id="6.1.1.17"/>
    </reaction>
</comment>
<evidence type="ECO:0000256" key="7">
    <source>
        <dbReference type="HAMAP-Rule" id="MF_00022"/>
    </source>
</evidence>
<evidence type="ECO:0000259" key="8">
    <source>
        <dbReference type="Pfam" id="PF00749"/>
    </source>
</evidence>
<evidence type="ECO:0000256" key="3">
    <source>
        <dbReference type="ARBA" id="ARBA00022741"/>
    </source>
</evidence>
<dbReference type="EC" id="6.1.1.17" evidence="7"/>
<dbReference type="Gene3D" id="1.10.10.350">
    <property type="match status" value="1"/>
</dbReference>
<dbReference type="InterPro" id="IPR004527">
    <property type="entry name" value="Glu-tRNA-ligase_bac/mito"/>
</dbReference>
<comment type="similarity">
    <text evidence="1 7">Belongs to the class-I aminoacyl-tRNA synthetase family. Glutamate--tRNA ligase type 1 subfamily.</text>
</comment>
<dbReference type="PANTHER" id="PTHR43311:SF2">
    <property type="entry name" value="GLUTAMATE--TRNA LIGASE, MITOCHONDRIAL-RELATED"/>
    <property type="match status" value="1"/>
</dbReference>
<dbReference type="AlphaFoldDB" id="A0A1W1XKF5"/>
<organism evidence="10 11">
    <name type="scientific">Clostridium acidisoli DSM 12555</name>
    <dbReference type="NCBI Taxonomy" id="1121291"/>
    <lineage>
        <taxon>Bacteria</taxon>
        <taxon>Bacillati</taxon>
        <taxon>Bacillota</taxon>
        <taxon>Clostridia</taxon>
        <taxon>Eubacteriales</taxon>
        <taxon>Clostridiaceae</taxon>
        <taxon>Clostridium</taxon>
    </lineage>
</organism>
<keyword evidence="3 7" id="KW-0547">Nucleotide-binding</keyword>
<keyword evidence="5 7" id="KW-0648">Protein biosynthesis</keyword>
<dbReference type="InterPro" id="IPR020751">
    <property type="entry name" value="aa-tRNA-synth_I_codon-bd_sub2"/>
</dbReference>
<keyword evidence="11" id="KW-1185">Reference proteome</keyword>
<sequence>MSSKEIRTRFAPSPTGYMHIGNLRTALYTYLIAKHDGGKFILRIEDTDQERFVEGAVDIIYKTLKETGLVHDEGPDIGGPVGPYVQSERKGMYLDYAKELVEKGEAYYCFCSKERLDILKVNAEALKRPFKYDKHCKNLPKEEIEQKLKDGVSYVIRQNNPTTGTTTFDDVIYGKISVDNSELDDMILIKSDGFPTYNFANVVDDHLMGITHVVRGNEYLSSAPKYNRLYEAFGWEVPIYVHCPPIMKDAHSKLSKRNGDASFEDLINKGYIKEAVLNFIALLGWNPEGENEIFTLAELTEKFDYATINKSPAIFDPVKLRWMNGEYIKRMSPEKFHELASPYYEGVITNKNIDLLKISELLQTRVEVLGEIPEMVDFFDTLPEYDIAIYTHKKMKTNTENSLTSLKKSLPILEALSDWNIDVIHDSMMALAKELEVKNGIILWPLRTALSGKQFTPGGAFEIADIIGKEESIKRIKVGIEKLEAALA</sequence>
<evidence type="ECO:0000313" key="10">
    <source>
        <dbReference type="EMBL" id="SMC24463.1"/>
    </source>
</evidence>
<comment type="subcellular location">
    <subcellularLocation>
        <location evidence="7">Cytoplasm</location>
    </subcellularLocation>
</comment>
<dbReference type="CDD" id="cd00808">
    <property type="entry name" value="GluRS_core"/>
    <property type="match status" value="1"/>
</dbReference>
<dbReference type="HAMAP" id="MF_00022">
    <property type="entry name" value="Glu_tRNA_synth_type1"/>
    <property type="match status" value="1"/>
</dbReference>
<comment type="caution">
    <text evidence="7">Lacks conserved residue(s) required for the propagation of feature annotation.</text>
</comment>
<reference evidence="10 11" key="1">
    <citation type="submission" date="2017-04" db="EMBL/GenBank/DDBJ databases">
        <authorList>
            <person name="Afonso C.L."/>
            <person name="Miller P.J."/>
            <person name="Scott M.A."/>
            <person name="Spackman E."/>
            <person name="Goraichik I."/>
            <person name="Dimitrov K.M."/>
            <person name="Suarez D.L."/>
            <person name="Swayne D.E."/>
        </authorList>
    </citation>
    <scope>NUCLEOTIDE SEQUENCE [LARGE SCALE GENOMIC DNA]</scope>
    <source>
        <strain evidence="10 11">DSM 12555</strain>
    </source>
</reference>
<dbReference type="GO" id="GO:0000049">
    <property type="term" value="F:tRNA binding"/>
    <property type="evidence" value="ECO:0007669"/>
    <property type="project" value="InterPro"/>
</dbReference>
<keyword evidence="7" id="KW-0963">Cytoplasm</keyword>
<dbReference type="InterPro" id="IPR033910">
    <property type="entry name" value="GluRS_core"/>
</dbReference>
<comment type="function">
    <text evidence="7">Catalyzes the attachment of glutamate to tRNA(Glu) in a two-step reaction: glutamate is first activated by ATP to form Glu-AMP and then transferred to the acceptor end of tRNA(Glu).</text>
</comment>
<dbReference type="STRING" id="1121291.SAMN02745134_02172"/>
<dbReference type="PANTHER" id="PTHR43311">
    <property type="entry name" value="GLUTAMATE--TRNA LIGASE"/>
    <property type="match status" value="1"/>
</dbReference>
<feature type="short sequence motif" description="'KMSKS' region" evidence="7">
    <location>
        <begin position="253"/>
        <end position="257"/>
    </location>
</feature>
<feature type="binding site" evidence="7">
    <location>
        <position position="256"/>
    </location>
    <ligand>
        <name>ATP</name>
        <dbReference type="ChEBI" id="CHEBI:30616"/>
    </ligand>
</feature>
<evidence type="ECO:0000256" key="4">
    <source>
        <dbReference type="ARBA" id="ARBA00022840"/>
    </source>
</evidence>
<dbReference type="Pfam" id="PF19269">
    <property type="entry name" value="Anticodon_2"/>
    <property type="match status" value="1"/>
</dbReference>
<evidence type="ECO:0000259" key="9">
    <source>
        <dbReference type="Pfam" id="PF19269"/>
    </source>
</evidence>
<dbReference type="InterPro" id="IPR045462">
    <property type="entry name" value="aa-tRNA-synth_I_cd-bd"/>
</dbReference>
<dbReference type="InterPro" id="IPR000924">
    <property type="entry name" value="Glu/Gln-tRNA-synth"/>
</dbReference>
<dbReference type="SUPFAM" id="SSF52374">
    <property type="entry name" value="Nucleotidylyl transferase"/>
    <property type="match status" value="1"/>
</dbReference>
<dbReference type="GO" id="GO:0008270">
    <property type="term" value="F:zinc ion binding"/>
    <property type="evidence" value="ECO:0007669"/>
    <property type="project" value="InterPro"/>
</dbReference>
<keyword evidence="4 7" id="KW-0067">ATP-binding</keyword>
<dbReference type="PROSITE" id="PS00178">
    <property type="entry name" value="AA_TRNA_LIGASE_I"/>
    <property type="match status" value="1"/>
</dbReference>
<gene>
    <name evidence="7" type="primary">gltX</name>
    <name evidence="10" type="ORF">SAMN02745134_02172</name>
</gene>
<dbReference type="InterPro" id="IPR049940">
    <property type="entry name" value="GluQ/Sye"/>
</dbReference>
<proteinExistence type="inferred from homology"/>
<dbReference type="FunFam" id="3.40.50.620:FF:000045">
    <property type="entry name" value="Glutamate--tRNA ligase, mitochondrial"/>
    <property type="match status" value="1"/>
</dbReference>
<dbReference type="InterPro" id="IPR020058">
    <property type="entry name" value="Glu/Gln-tRNA-synth_Ib_cat-dom"/>
</dbReference>
<evidence type="ECO:0000256" key="6">
    <source>
        <dbReference type="ARBA" id="ARBA00023146"/>
    </source>
</evidence>
<dbReference type="RefSeq" id="WP_084115986.1">
    <property type="nucleotide sequence ID" value="NZ_FWXH01000007.1"/>
</dbReference>
<dbReference type="InterPro" id="IPR001412">
    <property type="entry name" value="aa-tRNA-synth_I_CS"/>
</dbReference>
<feature type="domain" description="Aminoacyl-tRNA synthetase class I anticodon-binding" evidence="9">
    <location>
        <begin position="335"/>
        <end position="480"/>
    </location>
</feature>
<dbReference type="OrthoDB" id="9807503at2"/>
<name>A0A1W1XKF5_9CLOT</name>
<dbReference type="Gene3D" id="3.40.50.620">
    <property type="entry name" value="HUPs"/>
    <property type="match status" value="1"/>
</dbReference>
<keyword evidence="6 7" id="KW-0030">Aminoacyl-tRNA synthetase</keyword>
<comment type="subunit">
    <text evidence="7">Monomer.</text>
</comment>
<evidence type="ECO:0000313" key="11">
    <source>
        <dbReference type="Proteomes" id="UP000192468"/>
    </source>
</evidence>
<evidence type="ECO:0000256" key="5">
    <source>
        <dbReference type="ARBA" id="ARBA00022917"/>
    </source>
</evidence>